<dbReference type="Gene3D" id="3.40.50.300">
    <property type="entry name" value="P-loop containing nucleotide triphosphate hydrolases"/>
    <property type="match status" value="1"/>
</dbReference>
<evidence type="ECO:0008006" key="3">
    <source>
        <dbReference type="Google" id="ProtNLM"/>
    </source>
</evidence>
<dbReference type="InterPro" id="IPR027417">
    <property type="entry name" value="P-loop_NTPase"/>
</dbReference>
<dbReference type="GO" id="GO:0008146">
    <property type="term" value="F:sulfotransferase activity"/>
    <property type="evidence" value="ECO:0007669"/>
    <property type="project" value="InterPro"/>
</dbReference>
<reference evidence="1 2" key="1">
    <citation type="submission" date="2018-03" db="EMBL/GenBank/DDBJ databases">
        <authorList>
            <person name="Keele B.F."/>
        </authorList>
    </citation>
    <scope>NUCLEOTIDE SEQUENCE [LARGE SCALE GENOMIC DNA]</scope>
    <source>
        <strain evidence="1 2">CECT 8599</strain>
    </source>
</reference>
<dbReference type="Pfam" id="PF03567">
    <property type="entry name" value="Sulfotransfer_2"/>
    <property type="match status" value="1"/>
</dbReference>
<gene>
    <name evidence="1" type="ORF">ASD8599_00961</name>
</gene>
<sequence length="247" mass="28294">MPADGSWAYAENQKSATTSTYAALYELTFGVKLSAHMDENIADWADQSPQNLDKAQVFYQLAQFENSIEALDKAFRFSVIRNPVERAASSFHFICFTQKKSLRQFYADRVRMNVLGFDWDNDPYTQTGFSKFLHYVEQEAAMVRTAGRLADPHFRPQAMNMSLELLDPHLVFRVDDLAEGLDTLAHNLGRPALAQETSQARLNAQPERQTYTSEMALIERVYADDFEIYESASLQLRKDWTIPNRAL</sequence>
<accession>A0A2R8BBE5</accession>
<protein>
    <recommendedName>
        <fullName evidence="3">Sulfotransferase family protein</fullName>
    </recommendedName>
</protein>
<proteinExistence type="predicted"/>
<dbReference type="InterPro" id="IPR005331">
    <property type="entry name" value="Sulfotransferase"/>
</dbReference>
<dbReference type="AlphaFoldDB" id="A0A2R8BBE5"/>
<dbReference type="EMBL" id="OMOR01000001">
    <property type="protein sequence ID" value="SPH20222.1"/>
    <property type="molecule type" value="Genomic_DNA"/>
</dbReference>
<dbReference type="GO" id="GO:0016020">
    <property type="term" value="C:membrane"/>
    <property type="evidence" value="ECO:0007669"/>
    <property type="project" value="InterPro"/>
</dbReference>
<dbReference type="Proteomes" id="UP000244880">
    <property type="component" value="Unassembled WGS sequence"/>
</dbReference>
<organism evidence="1 2">
    <name type="scientific">Ascidiaceihabitans donghaensis</name>
    <dbReference type="NCBI Taxonomy" id="1510460"/>
    <lineage>
        <taxon>Bacteria</taxon>
        <taxon>Pseudomonadati</taxon>
        <taxon>Pseudomonadota</taxon>
        <taxon>Alphaproteobacteria</taxon>
        <taxon>Rhodobacterales</taxon>
        <taxon>Paracoccaceae</taxon>
        <taxon>Ascidiaceihabitans</taxon>
    </lineage>
</organism>
<evidence type="ECO:0000313" key="2">
    <source>
        <dbReference type="Proteomes" id="UP000244880"/>
    </source>
</evidence>
<name>A0A2R8BBE5_9RHOB</name>
<evidence type="ECO:0000313" key="1">
    <source>
        <dbReference type="EMBL" id="SPH20222.1"/>
    </source>
</evidence>
<keyword evidence="2" id="KW-1185">Reference proteome</keyword>